<dbReference type="PANTHER" id="PTHR46797:SF1">
    <property type="entry name" value="METHYLPHOSPHONATE SYNTHASE"/>
    <property type="match status" value="1"/>
</dbReference>
<reference evidence="3 4" key="1">
    <citation type="submission" date="2020-09" db="EMBL/GenBank/DDBJ databases">
        <title>Sinomicrobium weinanense sp. nov., a halophilic bacteria isolated from saline-alkali soil.</title>
        <authorList>
            <person name="Wu P."/>
            <person name="Ren H."/>
            <person name="Mei Y."/>
            <person name="Liang Y."/>
            <person name="Chen Z."/>
        </authorList>
    </citation>
    <scope>NUCLEOTIDE SEQUENCE [LARGE SCALE GENOMIC DNA]</scope>
    <source>
        <strain evidence="3 4">FJxs</strain>
    </source>
</reference>
<dbReference type="PANTHER" id="PTHR46797">
    <property type="entry name" value="HTH-TYPE TRANSCRIPTIONAL REGULATOR"/>
    <property type="match status" value="1"/>
</dbReference>
<dbReference type="Gene3D" id="1.10.260.40">
    <property type="entry name" value="lambda repressor-like DNA-binding domains"/>
    <property type="match status" value="1"/>
</dbReference>
<keyword evidence="4" id="KW-1185">Reference proteome</keyword>
<protein>
    <submittedName>
        <fullName evidence="3">Helix-turn-helix transcriptional regulator</fullName>
    </submittedName>
</protein>
<evidence type="ECO:0000313" key="3">
    <source>
        <dbReference type="EMBL" id="MBC9795732.1"/>
    </source>
</evidence>
<dbReference type="InterPro" id="IPR050807">
    <property type="entry name" value="TransReg_Diox_bact_type"/>
</dbReference>
<evidence type="ECO:0000259" key="2">
    <source>
        <dbReference type="PROSITE" id="PS50943"/>
    </source>
</evidence>
<dbReference type="GO" id="GO:0003677">
    <property type="term" value="F:DNA binding"/>
    <property type="evidence" value="ECO:0007669"/>
    <property type="project" value="UniProtKB-KW"/>
</dbReference>
<organism evidence="3 4">
    <name type="scientific">Sinomicrobium weinanense</name>
    <dbReference type="NCBI Taxonomy" id="2842200"/>
    <lineage>
        <taxon>Bacteria</taxon>
        <taxon>Pseudomonadati</taxon>
        <taxon>Bacteroidota</taxon>
        <taxon>Flavobacteriia</taxon>
        <taxon>Flavobacteriales</taxon>
        <taxon>Flavobacteriaceae</taxon>
        <taxon>Sinomicrobium</taxon>
    </lineage>
</organism>
<dbReference type="Proteomes" id="UP000653730">
    <property type="component" value="Unassembled WGS sequence"/>
</dbReference>
<dbReference type="CDD" id="cd00093">
    <property type="entry name" value="HTH_XRE"/>
    <property type="match status" value="1"/>
</dbReference>
<dbReference type="EMBL" id="JACVDC010000014">
    <property type="protein sequence ID" value="MBC9795732.1"/>
    <property type="molecule type" value="Genomic_DNA"/>
</dbReference>
<keyword evidence="1" id="KW-0238">DNA-binding</keyword>
<name>A0A926JR31_9FLAO</name>
<dbReference type="GO" id="GO:0003700">
    <property type="term" value="F:DNA-binding transcription factor activity"/>
    <property type="evidence" value="ECO:0007669"/>
    <property type="project" value="TreeGrafter"/>
</dbReference>
<accession>A0A926JR31</accession>
<dbReference type="RefSeq" id="WP_187964880.1">
    <property type="nucleotide sequence ID" value="NZ_JACVDC010000014.1"/>
</dbReference>
<dbReference type="AlphaFoldDB" id="A0A926JR31"/>
<dbReference type="Pfam" id="PF01381">
    <property type="entry name" value="HTH_3"/>
    <property type="match status" value="1"/>
</dbReference>
<dbReference type="InterPro" id="IPR010982">
    <property type="entry name" value="Lambda_DNA-bd_dom_sf"/>
</dbReference>
<dbReference type="GO" id="GO:0005829">
    <property type="term" value="C:cytosol"/>
    <property type="evidence" value="ECO:0007669"/>
    <property type="project" value="TreeGrafter"/>
</dbReference>
<sequence length="74" mass="8328">MGNKSFVKAFGENLRFLRESRGLTIEELAFKSGIDESQLGRVERGAINTSLEIVHRISKGLKIPVKDLFDFTSE</sequence>
<gene>
    <name evidence="3" type="ORF">IBL28_07130</name>
</gene>
<dbReference type="PROSITE" id="PS50943">
    <property type="entry name" value="HTH_CROC1"/>
    <property type="match status" value="1"/>
</dbReference>
<dbReference type="InterPro" id="IPR001387">
    <property type="entry name" value="Cro/C1-type_HTH"/>
</dbReference>
<evidence type="ECO:0000313" key="4">
    <source>
        <dbReference type="Proteomes" id="UP000653730"/>
    </source>
</evidence>
<feature type="domain" description="HTH cro/C1-type" evidence="2">
    <location>
        <begin position="14"/>
        <end position="68"/>
    </location>
</feature>
<dbReference type="SUPFAM" id="SSF47413">
    <property type="entry name" value="lambda repressor-like DNA-binding domains"/>
    <property type="match status" value="1"/>
</dbReference>
<proteinExistence type="predicted"/>
<evidence type="ECO:0000256" key="1">
    <source>
        <dbReference type="ARBA" id="ARBA00023125"/>
    </source>
</evidence>
<comment type="caution">
    <text evidence="3">The sequence shown here is derived from an EMBL/GenBank/DDBJ whole genome shotgun (WGS) entry which is preliminary data.</text>
</comment>
<dbReference type="SMART" id="SM00530">
    <property type="entry name" value="HTH_XRE"/>
    <property type="match status" value="1"/>
</dbReference>